<organism evidence="2">
    <name type="scientific">Solanum chacoense</name>
    <name type="common">Chaco potato</name>
    <dbReference type="NCBI Taxonomy" id="4108"/>
    <lineage>
        <taxon>Eukaryota</taxon>
        <taxon>Viridiplantae</taxon>
        <taxon>Streptophyta</taxon>
        <taxon>Embryophyta</taxon>
        <taxon>Tracheophyta</taxon>
        <taxon>Spermatophyta</taxon>
        <taxon>Magnoliopsida</taxon>
        <taxon>eudicotyledons</taxon>
        <taxon>Gunneridae</taxon>
        <taxon>Pentapetalae</taxon>
        <taxon>asterids</taxon>
        <taxon>lamiids</taxon>
        <taxon>Solanales</taxon>
        <taxon>Solanaceae</taxon>
        <taxon>Solanoideae</taxon>
        <taxon>Solaneae</taxon>
        <taxon>Solanum</taxon>
    </lineage>
</organism>
<dbReference type="AlphaFoldDB" id="A0A0V0HRR5"/>
<name>A0A0V0HRR5_SOLCH</name>
<protein>
    <submittedName>
        <fullName evidence="2">Putative ovule protein</fullName>
    </submittedName>
</protein>
<accession>A0A0V0HRR5</accession>
<proteinExistence type="predicted"/>
<dbReference type="EMBL" id="GEDG01015903">
    <property type="protein sequence ID" value="JAP23042.1"/>
    <property type="molecule type" value="Transcribed_RNA"/>
</dbReference>
<evidence type="ECO:0000313" key="2">
    <source>
        <dbReference type="EMBL" id="JAP23042.1"/>
    </source>
</evidence>
<sequence>MVVLVRWCIQNIIIVNMYCIFLYSFCILGSFSISAISSAAGNMHARNLEFRVGGSSTYSITNLKH</sequence>
<keyword evidence="1" id="KW-1133">Transmembrane helix</keyword>
<keyword evidence="1" id="KW-0472">Membrane</keyword>
<feature type="transmembrane region" description="Helical" evidence="1">
    <location>
        <begin position="12"/>
        <end position="36"/>
    </location>
</feature>
<reference evidence="2" key="1">
    <citation type="submission" date="2015-12" db="EMBL/GenBank/DDBJ databases">
        <title>Gene expression during late stages of embryo sac development: a critical building block for successful pollen-pistil interactions.</title>
        <authorList>
            <person name="Liu Y."/>
            <person name="Joly V."/>
            <person name="Sabar M."/>
            <person name="Matton D.P."/>
        </authorList>
    </citation>
    <scope>NUCLEOTIDE SEQUENCE</scope>
</reference>
<keyword evidence="1" id="KW-0812">Transmembrane</keyword>
<evidence type="ECO:0000256" key="1">
    <source>
        <dbReference type="SAM" id="Phobius"/>
    </source>
</evidence>